<dbReference type="GO" id="GO:0043266">
    <property type="term" value="P:regulation of potassium ion transport"/>
    <property type="evidence" value="ECO:0007669"/>
    <property type="project" value="TreeGrafter"/>
</dbReference>
<feature type="transmembrane region" description="Helical" evidence="11">
    <location>
        <begin position="306"/>
        <end position="331"/>
    </location>
</feature>
<keyword evidence="7 11" id="KW-0472">Membrane</keyword>
<dbReference type="SUPFAM" id="SSF103473">
    <property type="entry name" value="MFS general substrate transporter"/>
    <property type="match status" value="1"/>
</dbReference>
<gene>
    <name evidence="12" type="ORF">Bhyg_10834</name>
</gene>
<keyword evidence="6 11" id="KW-1133">Transmembrane helix</keyword>
<evidence type="ECO:0000256" key="8">
    <source>
        <dbReference type="ARBA" id="ARBA00023170"/>
    </source>
</evidence>
<keyword evidence="3" id="KW-0716">Sensory transduction</keyword>
<dbReference type="InterPro" id="IPR010291">
    <property type="entry name" value="Ion_channel_UNC-93"/>
</dbReference>
<feature type="transmembrane region" description="Helical" evidence="11">
    <location>
        <begin position="607"/>
        <end position="629"/>
    </location>
</feature>
<feature type="transmembrane region" description="Helical" evidence="11">
    <location>
        <begin position="499"/>
        <end position="515"/>
    </location>
</feature>
<dbReference type="GO" id="GO:0007165">
    <property type="term" value="P:signal transduction"/>
    <property type="evidence" value="ECO:0007669"/>
    <property type="project" value="UniProtKB-KW"/>
</dbReference>
<organism evidence="12 13">
    <name type="scientific">Pseudolycoriella hygida</name>
    <dbReference type="NCBI Taxonomy" id="35572"/>
    <lineage>
        <taxon>Eukaryota</taxon>
        <taxon>Metazoa</taxon>
        <taxon>Ecdysozoa</taxon>
        <taxon>Arthropoda</taxon>
        <taxon>Hexapoda</taxon>
        <taxon>Insecta</taxon>
        <taxon>Pterygota</taxon>
        <taxon>Neoptera</taxon>
        <taxon>Endopterygota</taxon>
        <taxon>Diptera</taxon>
        <taxon>Nematocera</taxon>
        <taxon>Sciaroidea</taxon>
        <taxon>Sciaridae</taxon>
        <taxon>Pseudolycoriella</taxon>
    </lineage>
</organism>
<evidence type="ECO:0000256" key="1">
    <source>
        <dbReference type="ARBA" id="ARBA00004141"/>
    </source>
</evidence>
<feature type="transmembrane region" description="Helical" evidence="11">
    <location>
        <begin position="800"/>
        <end position="821"/>
    </location>
</feature>
<dbReference type="GO" id="GO:0004984">
    <property type="term" value="F:olfactory receptor activity"/>
    <property type="evidence" value="ECO:0007669"/>
    <property type="project" value="InterPro"/>
</dbReference>
<evidence type="ECO:0000256" key="9">
    <source>
        <dbReference type="ARBA" id="ARBA00023224"/>
    </source>
</evidence>
<sequence length="869" mass="98504">MLIIGANKQSVQLTSLLYKFGVWPKRINSIFYKFYAYTVQLVFSFGYTICLSGAVFESVDFQEATVSIPLSLSCIIICTRITNFYIHNDSMQERLDEIHKFELWNREEQSFIAYRLKGFNKLSFAFTVTIYFCLSTQLFVPLLLPEPALPLPIWFPLNWKQNRMHFWIVYMYSSMAIVVIGHMVMLLQIYTCYLMFMSTLKLELLGLRFSRLGHEQHFLVEYKNKLINANEDLICWMEYGMLYDNFTKALISCAKCHRKIVTNIRKIENNFSGIFLLQISCSSIVICSGTYILAYSSPKENQFQVLVHIALIGYYIFDIFLTMYFGNLIILKSESLTSSLYESNWTQQSLEFRRIAMILFERLRNPTIILVGKLFPLSLNTFSSPHLHNTEDTVSIREKVKLSRSEKWRILKNVTILSTAFMVQFTAFQGTANLQSSINAKDGLGTVSLSAIYAAIVVSCIFIPTLVIRRLTVKWTLCLSMCCYAPYIGAQFYPKFYTLVPAGILLGLGAAPMWASKATYLTQVGQVYAKITDQPVDAIIVRFFGFFFLAWQTAELWGNLISSLVLSSGAHGGGGGGNTTLSTCGANFCVVASAENTNLVRPPDAEIYEISTIYLACIICAVLIIALFLDPLSRYGEKRKGSESAKELSGVALLAATLNQCKKPNQQLLILITVWIGMEQAFIGADFTQAYVSCAMGIHQIGYVMICFGVVNAICAIVHGAIVIVMLFWRPHPENPLIFFAIAGLWGVGDAVWQTQINGLYGLLFRRNKEAAFSNYRLWESAGFVIAYAYSTTLCARMKLYILFGNLTLGVLGYIIVEIRYRRKQRRLKKQEAKENARQAEAAKHQANQIEETDDEKDDLEEDIEITHF</sequence>
<dbReference type="PANTHER" id="PTHR19444">
    <property type="entry name" value="UNC-93 RELATED"/>
    <property type="match status" value="1"/>
</dbReference>
<evidence type="ECO:0000256" key="6">
    <source>
        <dbReference type="ARBA" id="ARBA00022989"/>
    </source>
</evidence>
<dbReference type="Proteomes" id="UP001151699">
    <property type="component" value="Chromosome X"/>
</dbReference>
<dbReference type="GO" id="GO:0005886">
    <property type="term" value="C:plasma membrane"/>
    <property type="evidence" value="ECO:0007669"/>
    <property type="project" value="TreeGrafter"/>
</dbReference>
<dbReference type="OrthoDB" id="78663at2759"/>
<feature type="transmembrane region" description="Helical" evidence="11">
    <location>
        <begin position="735"/>
        <end position="755"/>
    </location>
</feature>
<feature type="region of interest" description="Disordered" evidence="10">
    <location>
        <begin position="832"/>
        <end position="869"/>
    </location>
</feature>
<keyword evidence="8" id="KW-0675">Receptor</keyword>
<evidence type="ECO:0000313" key="12">
    <source>
        <dbReference type="EMBL" id="KAJ6638101.1"/>
    </source>
</evidence>
<evidence type="ECO:0000256" key="11">
    <source>
        <dbReference type="SAM" id="Phobius"/>
    </source>
</evidence>
<dbReference type="AlphaFoldDB" id="A0A9Q0RZD3"/>
<feature type="transmembrane region" description="Helical" evidence="11">
    <location>
        <begin position="703"/>
        <end position="729"/>
    </location>
</feature>
<evidence type="ECO:0000256" key="5">
    <source>
        <dbReference type="ARBA" id="ARBA00022725"/>
    </source>
</evidence>
<keyword evidence="13" id="KW-1185">Reference proteome</keyword>
<keyword evidence="5" id="KW-0552">Olfaction</keyword>
<comment type="caution">
    <text evidence="12">The sequence shown here is derived from an EMBL/GenBank/DDBJ whole genome shotgun (WGS) entry which is preliminary data.</text>
</comment>
<dbReference type="GO" id="GO:0055120">
    <property type="term" value="C:striated muscle dense body"/>
    <property type="evidence" value="ECO:0007669"/>
    <property type="project" value="TreeGrafter"/>
</dbReference>
<accession>A0A9Q0RZD3</accession>
<dbReference type="InterPro" id="IPR004117">
    <property type="entry name" value="7tm6_olfct_rcpt"/>
</dbReference>
<comment type="similarity">
    <text evidence="2">Belongs to the unc-93 family.</text>
</comment>
<keyword evidence="9" id="KW-0807">Transducer</keyword>
<feature type="transmembrane region" description="Helical" evidence="11">
    <location>
        <begin position="536"/>
        <end position="554"/>
    </location>
</feature>
<evidence type="ECO:0000256" key="4">
    <source>
        <dbReference type="ARBA" id="ARBA00022692"/>
    </source>
</evidence>
<reference evidence="12" key="1">
    <citation type="submission" date="2022-07" db="EMBL/GenBank/DDBJ databases">
        <authorList>
            <person name="Trinca V."/>
            <person name="Uliana J.V.C."/>
            <person name="Torres T.T."/>
            <person name="Ward R.J."/>
            <person name="Monesi N."/>
        </authorList>
    </citation>
    <scope>NUCLEOTIDE SEQUENCE</scope>
    <source>
        <strain evidence="12">HSMRA1968</strain>
        <tissue evidence="12">Whole embryos</tissue>
    </source>
</reference>
<evidence type="ECO:0000256" key="2">
    <source>
        <dbReference type="ARBA" id="ARBA00009172"/>
    </source>
</evidence>
<dbReference type="GO" id="GO:0006937">
    <property type="term" value="P:regulation of muscle contraction"/>
    <property type="evidence" value="ECO:0007669"/>
    <property type="project" value="TreeGrafter"/>
</dbReference>
<keyword evidence="4 11" id="KW-0812">Transmembrane</keyword>
<feature type="transmembrane region" description="Helical" evidence="11">
    <location>
        <begin position="274"/>
        <end position="294"/>
    </location>
</feature>
<dbReference type="InterPro" id="IPR051951">
    <property type="entry name" value="UNC-93_regulatory"/>
</dbReference>
<feature type="transmembrane region" description="Helical" evidence="11">
    <location>
        <begin position="776"/>
        <end position="794"/>
    </location>
</feature>
<dbReference type="Pfam" id="PF05978">
    <property type="entry name" value="UNC-93"/>
    <property type="match status" value="2"/>
</dbReference>
<evidence type="ECO:0000256" key="10">
    <source>
        <dbReference type="SAM" id="MobiDB-lite"/>
    </source>
</evidence>
<dbReference type="GO" id="GO:0005549">
    <property type="term" value="F:odorant binding"/>
    <property type="evidence" value="ECO:0007669"/>
    <property type="project" value="InterPro"/>
</dbReference>
<name>A0A9Q0RZD3_9DIPT</name>
<dbReference type="PANTHER" id="PTHR19444:SF13">
    <property type="entry name" value="PROTEIN UNC-93 HOMOLOG A"/>
    <property type="match status" value="1"/>
</dbReference>
<comment type="subcellular location">
    <subcellularLocation>
        <location evidence="1">Membrane</location>
        <topology evidence="1">Multi-pass membrane protein</topology>
    </subcellularLocation>
</comment>
<evidence type="ECO:0000256" key="3">
    <source>
        <dbReference type="ARBA" id="ARBA00022606"/>
    </source>
</evidence>
<dbReference type="GO" id="GO:0015459">
    <property type="term" value="F:potassium channel regulator activity"/>
    <property type="evidence" value="ECO:0007669"/>
    <property type="project" value="TreeGrafter"/>
</dbReference>
<dbReference type="InterPro" id="IPR036259">
    <property type="entry name" value="MFS_trans_sf"/>
</dbReference>
<feature type="compositionally biased region" description="Acidic residues" evidence="10">
    <location>
        <begin position="851"/>
        <end position="869"/>
    </location>
</feature>
<evidence type="ECO:0000313" key="13">
    <source>
        <dbReference type="Proteomes" id="UP001151699"/>
    </source>
</evidence>
<feature type="transmembrane region" description="Helical" evidence="11">
    <location>
        <begin position="122"/>
        <end position="144"/>
    </location>
</feature>
<feature type="transmembrane region" description="Helical" evidence="11">
    <location>
        <begin position="447"/>
        <end position="468"/>
    </location>
</feature>
<evidence type="ECO:0000256" key="7">
    <source>
        <dbReference type="ARBA" id="ARBA00023136"/>
    </source>
</evidence>
<feature type="transmembrane region" description="Helical" evidence="11">
    <location>
        <begin position="164"/>
        <end position="187"/>
    </location>
</feature>
<feature type="compositionally biased region" description="Basic and acidic residues" evidence="10">
    <location>
        <begin position="832"/>
        <end position="844"/>
    </location>
</feature>
<protein>
    <submittedName>
        <fullName evidence="12">UNC93-like protein</fullName>
    </submittedName>
</protein>
<dbReference type="EMBL" id="WJQU01000003">
    <property type="protein sequence ID" value="KAJ6638101.1"/>
    <property type="molecule type" value="Genomic_DNA"/>
</dbReference>
<feature type="transmembrane region" description="Helical" evidence="11">
    <location>
        <begin position="34"/>
        <end position="56"/>
    </location>
</feature>
<feature type="transmembrane region" description="Helical" evidence="11">
    <location>
        <begin position="475"/>
        <end position="493"/>
    </location>
</feature>
<feature type="transmembrane region" description="Helical" evidence="11">
    <location>
        <begin position="68"/>
        <end position="86"/>
    </location>
</feature>
<proteinExistence type="inferred from homology"/>
<feature type="transmembrane region" description="Helical" evidence="11">
    <location>
        <begin position="410"/>
        <end position="427"/>
    </location>
</feature>
<dbReference type="CDD" id="cd17406">
    <property type="entry name" value="MFS_unc93A_like"/>
    <property type="match status" value="1"/>
</dbReference>
<dbReference type="Pfam" id="PF02949">
    <property type="entry name" value="7tm_6"/>
    <property type="match status" value="1"/>
</dbReference>